<dbReference type="RefSeq" id="WP_043748421.1">
    <property type="nucleotide sequence ID" value="NZ_AONC01000003.1"/>
</dbReference>
<name>W9VJ75_9GAMM</name>
<dbReference type="InterPro" id="IPR000620">
    <property type="entry name" value="EamA_dom"/>
</dbReference>
<evidence type="ECO:0000256" key="3">
    <source>
        <dbReference type="ARBA" id="ARBA00022692"/>
    </source>
</evidence>
<dbReference type="Proteomes" id="UP000019460">
    <property type="component" value="Unassembled WGS sequence"/>
</dbReference>
<dbReference type="InterPro" id="IPR050638">
    <property type="entry name" value="AA-Vitamin_Transporters"/>
</dbReference>
<keyword evidence="4 6" id="KW-1133">Transmembrane helix</keyword>
<keyword evidence="3 6" id="KW-0812">Transmembrane</keyword>
<dbReference type="AlphaFoldDB" id="W9VJ75"/>
<dbReference type="PANTHER" id="PTHR32322">
    <property type="entry name" value="INNER MEMBRANE TRANSPORTER"/>
    <property type="match status" value="1"/>
</dbReference>
<dbReference type="OrthoDB" id="9776210at2"/>
<evidence type="ECO:0000256" key="4">
    <source>
        <dbReference type="ARBA" id="ARBA00022989"/>
    </source>
</evidence>
<feature type="transmembrane region" description="Helical" evidence="6">
    <location>
        <begin position="64"/>
        <end position="84"/>
    </location>
</feature>
<comment type="similarity">
    <text evidence="2">Belongs to the EamA transporter family.</text>
</comment>
<evidence type="ECO:0000259" key="7">
    <source>
        <dbReference type="Pfam" id="PF00892"/>
    </source>
</evidence>
<feature type="transmembrane region" description="Helical" evidence="6">
    <location>
        <begin position="265"/>
        <end position="284"/>
    </location>
</feature>
<feature type="transmembrane region" description="Helical" evidence="6">
    <location>
        <begin position="121"/>
        <end position="140"/>
    </location>
</feature>
<feature type="transmembrane region" description="Helical" evidence="6">
    <location>
        <begin position="178"/>
        <end position="197"/>
    </location>
</feature>
<gene>
    <name evidence="8" type="ORF">D779_1874</name>
</gene>
<feature type="transmembrane region" description="Helical" evidence="6">
    <location>
        <begin position="30"/>
        <end position="52"/>
    </location>
</feature>
<evidence type="ECO:0000256" key="2">
    <source>
        <dbReference type="ARBA" id="ARBA00007362"/>
    </source>
</evidence>
<proteinExistence type="inferred from homology"/>
<evidence type="ECO:0000256" key="1">
    <source>
        <dbReference type="ARBA" id="ARBA00004141"/>
    </source>
</evidence>
<dbReference type="PANTHER" id="PTHR32322:SF2">
    <property type="entry name" value="EAMA DOMAIN-CONTAINING PROTEIN"/>
    <property type="match status" value="1"/>
</dbReference>
<accession>W9VJ75</accession>
<comment type="subcellular location">
    <subcellularLocation>
        <location evidence="1">Membrane</location>
        <topology evidence="1">Multi-pass membrane protein</topology>
    </subcellularLocation>
</comment>
<dbReference type="GO" id="GO:0016020">
    <property type="term" value="C:membrane"/>
    <property type="evidence" value="ECO:0007669"/>
    <property type="project" value="UniProtKB-SubCell"/>
</dbReference>
<feature type="transmembrane region" description="Helical" evidence="6">
    <location>
        <begin position="146"/>
        <end position="166"/>
    </location>
</feature>
<dbReference type="eggNOG" id="COG0697">
    <property type="taxonomic scope" value="Bacteria"/>
</dbReference>
<keyword evidence="5 6" id="KW-0472">Membrane</keyword>
<evidence type="ECO:0000256" key="5">
    <source>
        <dbReference type="ARBA" id="ARBA00023136"/>
    </source>
</evidence>
<comment type="caution">
    <text evidence="8">The sequence shown here is derived from an EMBL/GenBank/DDBJ whole genome shotgun (WGS) entry which is preliminary data.</text>
</comment>
<feature type="transmembrane region" description="Helical" evidence="6">
    <location>
        <begin position="90"/>
        <end position="109"/>
    </location>
</feature>
<dbReference type="STRING" id="1249627.D779_1874"/>
<dbReference type="Pfam" id="PF00892">
    <property type="entry name" value="EamA"/>
    <property type="match status" value="2"/>
</dbReference>
<sequence>MSVPAAFIGVVLIWATTPLAIKWSSESGGFLFGVTARMLIGVFVCLVLVALMSRRMRWHRNASLTYVAAGLGIWGAMTSVYWASQFIPSGLVSVLFGLTPIATAVMAALWLGEQALTPSRLLGIGLGIAGLSLILGQGVALGGHALLGIAGVLLSVLIHSGSAVWVKRIGARLHPLETTTGALLIAVPLFVVSWSLFDGQPPAAIGPRAFWSILYLAVLGSVVGFILYYYVLHRMQASRVALVTLITPVLALLLGQMLNDEVLTLRTWIGSAAVLGGLACFEWGETLQRRLIQSCQPPR</sequence>
<dbReference type="InterPro" id="IPR037185">
    <property type="entry name" value="EmrE-like"/>
</dbReference>
<dbReference type="PATRIC" id="fig|1249627.3.peg.336"/>
<feature type="domain" description="EamA" evidence="7">
    <location>
        <begin position="147"/>
        <end position="280"/>
    </location>
</feature>
<evidence type="ECO:0000313" key="8">
    <source>
        <dbReference type="EMBL" id="EXJ17051.1"/>
    </source>
</evidence>
<keyword evidence="9" id="KW-1185">Reference proteome</keyword>
<reference evidence="8 9" key="1">
    <citation type="submission" date="2012-11" db="EMBL/GenBank/DDBJ databases">
        <title>Genome assembly of Thiorhodococcus sp. AK35.</title>
        <authorList>
            <person name="Nupur N."/>
            <person name="Khatri I."/>
            <person name="Subramanian S."/>
            <person name="Pinnaka A."/>
        </authorList>
    </citation>
    <scope>NUCLEOTIDE SEQUENCE [LARGE SCALE GENOMIC DNA]</scope>
    <source>
        <strain evidence="8 9">AK35</strain>
    </source>
</reference>
<organism evidence="8 9">
    <name type="scientific">Imhoffiella purpurea</name>
    <dbReference type="NCBI Taxonomy" id="1249627"/>
    <lineage>
        <taxon>Bacteria</taxon>
        <taxon>Pseudomonadati</taxon>
        <taxon>Pseudomonadota</taxon>
        <taxon>Gammaproteobacteria</taxon>
        <taxon>Chromatiales</taxon>
        <taxon>Chromatiaceae</taxon>
        <taxon>Imhoffiella</taxon>
    </lineage>
</organism>
<evidence type="ECO:0000313" key="9">
    <source>
        <dbReference type="Proteomes" id="UP000019460"/>
    </source>
</evidence>
<evidence type="ECO:0000256" key="6">
    <source>
        <dbReference type="SAM" id="Phobius"/>
    </source>
</evidence>
<protein>
    <submittedName>
        <fullName evidence="8">Permease of the drug/metabolite transporter (DMT) superfamily</fullName>
    </submittedName>
</protein>
<feature type="transmembrane region" description="Helical" evidence="6">
    <location>
        <begin position="209"/>
        <end position="231"/>
    </location>
</feature>
<feature type="transmembrane region" description="Helical" evidence="6">
    <location>
        <begin position="240"/>
        <end position="259"/>
    </location>
</feature>
<feature type="domain" description="EamA" evidence="7">
    <location>
        <begin position="7"/>
        <end position="135"/>
    </location>
</feature>
<dbReference type="SUPFAM" id="SSF103481">
    <property type="entry name" value="Multidrug resistance efflux transporter EmrE"/>
    <property type="match status" value="2"/>
</dbReference>
<dbReference type="EMBL" id="AONC01000003">
    <property type="protein sequence ID" value="EXJ17051.1"/>
    <property type="molecule type" value="Genomic_DNA"/>
</dbReference>
<dbReference type="Gene3D" id="1.10.3730.20">
    <property type="match status" value="1"/>
</dbReference>